<dbReference type="GO" id="GO:0016020">
    <property type="term" value="C:membrane"/>
    <property type="evidence" value="ECO:0007669"/>
    <property type="project" value="UniProtKB-SubCell"/>
</dbReference>
<dbReference type="GO" id="GO:0033013">
    <property type="term" value="P:tetrapyrrole metabolic process"/>
    <property type="evidence" value="ECO:0007669"/>
    <property type="project" value="UniProtKB-ARBA"/>
</dbReference>
<dbReference type="PANTHER" id="PTHR10057:SF0">
    <property type="entry name" value="TRANSLOCATOR PROTEIN"/>
    <property type="match status" value="1"/>
</dbReference>
<evidence type="ECO:0000256" key="3">
    <source>
        <dbReference type="ARBA" id="ARBA00022692"/>
    </source>
</evidence>
<evidence type="ECO:0000256" key="5">
    <source>
        <dbReference type="ARBA" id="ARBA00023136"/>
    </source>
</evidence>
<dbReference type="EMBL" id="LCFB01000008">
    <property type="protein sequence ID" value="KKS85357.1"/>
    <property type="molecule type" value="Genomic_DNA"/>
</dbReference>
<comment type="similarity">
    <text evidence="2">Belongs to the TspO/BZRP family.</text>
</comment>
<feature type="transmembrane region" description="Helical" evidence="6">
    <location>
        <begin position="12"/>
        <end position="33"/>
    </location>
</feature>
<feature type="transmembrane region" description="Helical" evidence="6">
    <location>
        <begin position="53"/>
        <end position="74"/>
    </location>
</feature>
<organism evidence="7 8">
    <name type="scientific">Candidatus Gottesmanbacteria bacterium GW2011_GWA1_43_11</name>
    <dbReference type="NCBI Taxonomy" id="1618436"/>
    <lineage>
        <taxon>Bacteria</taxon>
        <taxon>Candidatus Gottesmaniibacteriota</taxon>
    </lineage>
</organism>
<protein>
    <submittedName>
        <fullName evidence="7">Integral membrane protein</fullName>
    </submittedName>
</protein>
<evidence type="ECO:0000256" key="6">
    <source>
        <dbReference type="SAM" id="Phobius"/>
    </source>
</evidence>
<feature type="transmembrane region" description="Helical" evidence="6">
    <location>
        <begin position="139"/>
        <end position="162"/>
    </location>
</feature>
<evidence type="ECO:0000256" key="1">
    <source>
        <dbReference type="ARBA" id="ARBA00004141"/>
    </source>
</evidence>
<dbReference type="FunFam" id="1.20.1260.100:FF:000001">
    <property type="entry name" value="translocator protein 2"/>
    <property type="match status" value="1"/>
</dbReference>
<dbReference type="InterPro" id="IPR004307">
    <property type="entry name" value="TspO_MBR"/>
</dbReference>
<keyword evidence="3 6" id="KW-0812">Transmembrane</keyword>
<dbReference type="STRING" id="1618436.UV59_C0008G0050"/>
<evidence type="ECO:0000256" key="2">
    <source>
        <dbReference type="ARBA" id="ARBA00007524"/>
    </source>
</evidence>
<gene>
    <name evidence="7" type="ORF">UV59_C0008G0050</name>
</gene>
<feature type="transmembrane region" description="Helical" evidence="6">
    <location>
        <begin position="113"/>
        <end position="132"/>
    </location>
</feature>
<evidence type="ECO:0000313" key="8">
    <source>
        <dbReference type="Proteomes" id="UP000034543"/>
    </source>
</evidence>
<accession>A0A0G1CIP3</accession>
<comment type="subcellular location">
    <subcellularLocation>
        <location evidence="1">Membrane</location>
        <topology evidence="1">Multi-pass membrane protein</topology>
    </subcellularLocation>
</comment>
<dbReference type="CDD" id="cd15904">
    <property type="entry name" value="TSPO_MBR"/>
    <property type="match status" value="1"/>
</dbReference>
<keyword evidence="4 6" id="KW-1133">Transmembrane helix</keyword>
<dbReference type="PIRSF" id="PIRSF005859">
    <property type="entry name" value="PBR"/>
    <property type="match status" value="1"/>
</dbReference>
<comment type="caution">
    <text evidence="7">The sequence shown here is derived from an EMBL/GenBank/DDBJ whole genome shotgun (WGS) entry which is preliminary data.</text>
</comment>
<keyword evidence="5 6" id="KW-0472">Membrane</keyword>
<dbReference type="InterPro" id="IPR038330">
    <property type="entry name" value="TspO/MBR-related_sf"/>
</dbReference>
<sequence length="163" mass="18688">MKRGYKQQYNLPLLVLFIGICQFAGIIGSLFTFSAIPTWYVTLTKPIFSPPNWLFGPAWILLYTLMGIAAYLIWQKGYTKSKIREALGFFSVQLVLNSLWSIIFFGFHSPLVALFEIFMLWTAILATIYKFYPLSKPAAYLLFPYLAWVTFATILNAAIVFLN</sequence>
<evidence type="ECO:0000256" key="4">
    <source>
        <dbReference type="ARBA" id="ARBA00022989"/>
    </source>
</evidence>
<dbReference type="PANTHER" id="PTHR10057">
    <property type="entry name" value="PERIPHERAL-TYPE BENZODIAZEPINE RECEPTOR"/>
    <property type="match status" value="1"/>
</dbReference>
<dbReference type="AlphaFoldDB" id="A0A0G1CIP3"/>
<feature type="transmembrane region" description="Helical" evidence="6">
    <location>
        <begin position="86"/>
        <end position="107"/>
    </location>
</feature>
<dbReference type="Gene3D" id="1.20.1260.100">
    <property type="entry name" value="TspO/MBR protein"/>
    <property type="match status" value="1"/>
</dbReference>
<proteinExistence type="inferred from homology"/>
<dbReference type="Pfam" id="PF03073">
    <property type="entry name" value="TspO_MBR"/>
    <property type="match status" value="1"/>
</dbReference>
<evidence type="ECO:0000313" key="7">
    <source>
        <dbReference type="EMBL" id="KKS85357.1"/>
    </source>
</evidence>
<dbReference type="Proteomes" id="UP000034543">
    <property type="component" value="Unassembled WGS sequence"/>
</dbReference>
<name>A0A0G1CIP3_9BACT</name>
<reference evidence="7 8" key="1">
    <citation type="journal article" date="2015" name="Nature">
        <title>rRNA introns, odd ribosomes, and small enigmatic genomes across a large radiation of phyla.</title>
        <authorList>
            <person name="Brown C.T."/>
            <person name="Hug L.A."/>
            <person name="Thomas B.C."/>
            <person name="Sharon I."/>
            <person name="Castelle C.J."/>
            <person name="Singh A."/>
            <person name="Wilkins M.J."/>
            <person name="Williams K.H."/>
            <person name="Banfield J.F."/>
        </authorList>
    </citation>
    <scope>NUCLEOTIDE SEQUENCE [LARGE SCALE GENOMIC DNA]</scope>
</reference>